<dbReference type="STRING" id="1314781.A0A165F8V1"/>
<dbReference type="PROSITE" id="PS50405">
    <property type="entry name" value="GST_CTER"/>
    <property type="match status" value="1"/>
</dbReference>
<dbReference type="Gene3D" id="3.40.30.10">
    <property type="entry name" value="Glutaredoxin"/>
    <property type="match status" value="1"/>
</dbReference>
<dbReference type="Pfam" id="PF14497">
    <property type="entry name" value="GST_C_3"/>
    <property type="match status" value="1"/>
</dbReference>
<reference evidence="2 3" key="1">
    <citation type="journal article" date="2016" name="Mol. Biol. Evol.">
        <title>Comparative Genomics of Early-Diverging Mushroom-Forming Fungi Provides Insights into the Origins of Lignocellulose Decay Capabilities.</title>
        <authorList>
            <person name="Nagy L.G."/>
            <person name="Riley R."/>
            <person name="Tritt A."/>
            <person name="Adam C."/>
            <person name="Daum C."/>
            <person name="Floudas D."/>
            <person name="Sun H."/>
            <person name="Yadav J.S."/>
            <person name="Pangilinan J."/>
            <person name="Larsson K.H."/>
            <person name="Matsuura K."/>
            <person name="Barry K."/>
            <person name="Labutti K."/>
            <person name="Kuo R."/>
            <person name="Ohm R.A."/>
            <person name="Bhattacharya S.S."/>
            <person name="Shirouzu T."/>
            <person name="Yoshinaga Y."/>
            <person name="Martin F.M."/>
            <person name="Grigoriev I.V."/>
            <person name="Hibbett D.S."/>
        </authorList>
    </citation>
    <scope>NUCLEOTIDE SEQUENCE [LARGE SCALE GENOMIC DNA]</scope>
    <source>
        <strain evidence="2 3">HHB12029</strain>
    </source>
</reference>
<dbReference type="AlphaFoldDB" id="A0A165F8V1"/>
<dbReference type="OrthoDB" id="414243at2759"/>
<dbReference type="Proteomes" id="UP000077266">
    <property type="component" value="Unassembled WGS sequence"/>
</dbReference>
<dbReference type="Gene3D" id="1.20.1050.10">
    <property type="match status" value="1"/>
</dbReference>
<proteinExistence type="predicted"/>
<dbReference type="EMBL" id="KV426096">
    <property type="protein sequence ID" value="KZV88595.1"/>
    <property type="molecule type" value="Genomic_DNA"/>
</dbReference>
<sequence>MFGLLPKLVVVEDDGSRKELLETSAIDTYLAESLGLAPGSTAFERAEAMSVLSAFRDLEDKVHTPLFLGTVEERKRGLEKAMSETVPKYLQYQERFVRGDWYFGTFGTKMTVADLKVYTLCLFIDDMLGSKNPIRVLAAEFPKLNRIIKTLEGGKAGEYAKARRDFGKFGFFL</sequence>
<feature type="domain" description="GST C-terminal" evidence="1">
    <location>
        <begin position="41"/>
        <end position="169"/>
    </location>
</feature>
<keyword evidence="3" id="KW-1185">Reference proteome</keyword>
<organism evidence="2 3">
    <name type="scientific">Exidia glandulosa HHB12029</name>
    <dbReference type="NCBI Taxonomy" id="1314781"/>
    <lineage>
        <taxon>Eukaryota</taxon>
        <taxon>Fungi</taxon>
        <taxon>Dikarya</taxon>
        <taxon>Basidiomycota</taxon>
        <taxon>Agaricomycotina</taxon>
        <taxon>Agaricomycetes</taxon>
        <taxon>Auriculariales</taxon>
        <taxon>Exidiaceae</taxon>
        <taxon>Exidia</taxon>
    </lineage>
</organism>
<dbReference type="InterPro" id="IPR036282">
    <property type="entry name" value="Glutathione-S-Trfase_C_sf"/>
</dbReference>
<accession>A0A165F8V1</accession>
<evidence type="ECO:0000259" key="1">
    <source>
        <dbReference type="PROSITE" id="PS50405"/>
    </source>
</evidence>
<protein>
    <recommendedName>
        <fullName evidence="1">GST C-terminal domain-containing protein</fullName>
    </recommendedName>
</protein>
<dbReference type="InterPro" id="IPR010987">
    <property type="entry name" value="Glutathione-S-Trfase_C-like"/>
</dbReference>
<dbReference type="InterPro" id="IPR004046">
    <property type="entry name" value="GST_C"/>
</dbReference>
<dbReference type="InParanoid" id="A0A165F8V1"/>
<gene>
    <name evidence="2" type="ORF">EXIGLDRAFT_696577</name>
</gene>
<evidence type="ECO:0000313" key="3">
    <source>
        <dbReference type="Proteomes" id="UP000077266"/>
    </source>
</evidence>
<evidence type="ECO:0000313" key="2">
    <source>
        <dbReference type="EMBL" id="KZV88595.1"/>
    </source>
</evidence>
<dbReference type="SUPFAM" id="SSF47616">
    <property type="entry name" value="GST C-terminal domain-like"/>
    <property type="match status" value="1"/>
</dbReference>
<name>A0A165F8V1_EXIGL</name>